<feature type="chain" id="PRO_5037295193" description="PKD domain-containing protein" evidence="2">
    <location>
        <begin position="32"/>
        <end position="400"/>
    </location>
</feature>
<protein>
    <recommendedName>
        <fullName evidence="3">PKD domain-containing protein</fullName>
    </recommendedName>
</protein>
<dbReference type="SUPFAM" id="SSF49299">
    <property type="entry name" value="PKD domain"/>
    <property type="match status" value="1"/>
</dbReference>
<evidence type="ECO:0000313" key="4">
    <source>
        <dbReference type="EMBL" id="GIM63220.1"/>
    </source>
</evidence>
<proteinExistence type="predicted"/>
<dbReference type="PROSITE" id="PS50093">
    <property type="entry name" value="PKD"/>
    <property type="match status" value="1"/>
</dbReference>
<dbReference type="InterPro" id="IPR000601">
    <property type="entry name" value="PKD_dom"/>
</dbReference>
<keyword evidence="2" id="KW-0732">Signal</keyword>
<evidence type="ECO:0000256" key="1">
    <source>
        <dbReference type="SAM" id="MobiDB-lite"/>
    </source>
</evidence>
<dbReference type="EMBL" id="BOQL01000003">
    <property type="protein sequence ID" value="GIM63220.1"/>
    <property type="molecule type" value="Genomic_DNA"/>
</dbReference>
<feature type="domain" description="PKD" evidence="3">
    <location>
        <begin position="138"/>
        <end position="187"/>
    </location>
</feature>
<organism evidence="4 5">
    <name type="scientific">Actinoplanes auranticolor</name>
    <dbReference type="NCBI Taxonomy" id="47988"/>
    <lineage>
        <taxon>Bacteria</taxon>
        <taxon>Bacillati</taxon>
        <taxon>Actinomycetota</taxon>
        <taxon>Actinomycetes</taxon>
        <taxon>Micromonosporales</taxon>
        <taxon>Micromonosporaceae</taxon>
        <taxon>Actinoplanes</taxon>
    </lineage>
</organism>
<dbReference type="GO" id="GO:0005975">
    <property type="term" value="P:carbohydrate metabolic process"/>
    <property type="evidence" value="ECO:0007669"/>
    <property type="project" value="UniProtKB-ARBA"/>
</dbReference>
<dbReference type="InterPro" id="IPR013783">
    <property type="entry name" value="Ig-like_fold"/>
</dbReference>
<dbReference type="AlphaFoldDB" id="A0A919VI75"/>
<dbReference type="Proteomes" id="UP000681340">
    <property type="component" value="Unassembled WGS sequence"/>
</dbReference>
<evidence type="ECO:0000256" key="2">
    <source>
        <dbReference type="SAM" id="SignalP"/>
    </source>
</evidence>
<feature type="signal peptide" evidence="2">
    <location>
        <begin position="1"/>
        <end position="31"/>
    </location>
</feature>
<comment type="caution">
    <text evidence="4">The sequence shown here is derived from an EMBL/GenBank/DDBJ whole genome shotgun (WGS) entry which is preliminary data.</text>
</comment>
<dbReference type="RefSeq" id="WP_212986417.1">
    <property type="nucleotide sequence ID" value="NZ_BAABEA010000017.1"/>
</dbReference>
<accession>A0A919VI75</accession>
<name>A0A919VI75_9ACTN</name>
<sequence>MNSRLSRPLLAFAISGALVAGGSLIAGPASADPNLPQPTSADSAAAQDEPTPDPTDTVEPTPDPTDTTEPTPDPTDTTEPTPDPTDTVEPAPDTAAPVGKFSLNSRALWIGQSVSLTQGAVTDDTSAPEQVTRVAAWGDGTSTPLAADTAQYTHKYTKNGKFTVTVTYSDAAGNTSTATSTVTITTPGKFKFSKTTVWAHEPFMVTFSNVPNGTTKIVFNQGDGWVVTLKGKNQSAWMYYYTRTNGSYIRGAVTSKATFYNKYGASSPIVVGKVTVKPDGWKPTTTVKKPKNSNRIKSWKYATGTAKDKGSGVYRVAVFASRLTGSKYYCYSSNQTWKLVKTDAQAEKYCVAHYVKAKKGKWTLRLKGVAKGTLWVDASTQDVSSNWGKFATVKAKVTRS</sequence>
<evidence type="ECO:0000313" key="5">
    <source>
        <dbReference type="Proteomes" id="UP000681340"/>
    </source>
</evidence>
<keyword evidence="5" id="KW-1185">Reference proteome</keyword>
<dbReference type="Gene3D" id="2.60.40.10">
    <property type="entry name" value="Immunoglobulins"/>
    <property type="match status" value="1"/>
</dbReference>
<feature type="region of interest" description="Disordered" evidence="1">
    <location>
        <begin position="24"/>
        <end position="98"/>
    </location>
</feature>
<dbReference type="Pfam" id="PF18911">
    <property type="entry name" value="PKD_4"/>
    <property type="match status" value="1"/>
</dbReference>
<gene>
    <name evidence="4" type="ORF">Aau02nite_02620</name>
</gene>
<reference evidence="4" key="1">
    <citation type="submission" date="2021-03" db="EMBL/GenBank/DDBJ databases">
        <title>Whole genome shotgun sequence of Actinoplanes auranticolor NBRC 12245.</title>
        <authorList>
            <person name="Komaki H."/>
            <person name="Tamura T."/>
        </authorList>
    </citation>
    <scope>NUCLEOTIDE SEQUENCE</scope>
    <source>
        <strain evidence="4">NBRC 12245</strain>
    </source>
</reference>
<evidence type="ECO:0000259" key="3">
    <source>
        <dbReference type="PROSITE" id="PS50093"/>
    </source>
</evidence>
<dbReference type="InterPro" id="IPR035986">
    <property type="entry name" value="PKD_dom_sf"/>
</dbReference>
<feature type="compositionally biased region" description="Low complexity" evidence="1">
    <location>
        <begin position="54"/>
        <end position="98"/>
    </location>
</feature>